<name>A0A747AN81_SALER</name>
<feature type="non-terminal residue" evidence="9">
    <location>
        <position position="1"/>
    </location>
</feature>
<evidence type="ECO:0000313" key="2">
    <source>
        <dbReference type="EMBL" id="HAF1510262.1"/>
    </source>
</evidence>
<dbReference type="EMBL" id="DAAVSD010000060">
    <property type="protein sequence ID" value="HAF5948153.1"/>
    <property type="molecule type" value="Genomic_DNA"/>
</dbReference>
<evidence type="ECO:0000313" key="4">
    <source>
        <dbReference type="EMBL" id="HAF1789042.1"/>
    </source>
</evidence>
<dbReference type="EMBL" id="DAAVDV010000067">
    <property type="protein sequence ID" value="HAF4283474.1"/>
    <property type="molecule type" value="Genomic_DNA"/>
</dbReference>
<dbReference type="EMBL" id="DAAUJV010000055">
    <property type="protein sequence ID" value="HAF1789042.1"/>
    <property type="molecule type" value="Genomic_DNA"/>
</dbReference>
<evidence type="ECO:0000313" key="3">
    <source>
        <dbReference type="EMBL" id="HAF1605785.1"/>
    </source>
</evidence>
<reference evidence="9" key="1">
    <citation type="journal article" date="2018" name="Genome Biol.">
        <title>SKESA: strategic k-mer extension for scrupulous assemblies.</title>
        <authorList>
            <person name="Souvorov A."/>
            <person name="Agarwala R."/>
            <person name="Lipman D.J."/>
        </authorList>
    </citation>
    <scope>NUCLEOTIDE SEQUENCE</scope>
    <source>
        <strain evidence="9">MA.MC_00-3798</strain>
        <strain evidence="6">MA.MC_01-0103</strain>
        <strain evidence="4">MA.MC_01-0209</strain>
        <strain evidence="7">MA.MC_01-0313</strain>
        <strain evidence="2">MA.MC_01-0315</strain>
        <strain evidence="10">MA.MC_01-0364</strain>
        <strain evidence="5">MA.MC_01-0398</strain>
        <strain evidence="8">MA.MC_01-0421</strain>
        <strain evidence="11">MA.MC_01-0520</strain>
        <strain evidence="3">MA.MC_01-0694</strain>
    </source>
</reference>
<dbReference type="EMBL" id="DAAURB010000058">
    <property type="protein sequence ID" value="HAF2094206.1"/>
    <property type="molecule type" value="Genomic_DNA"/>
</dbReference>
<evidence type="ECO:0000313" key="7">
    <source>
        <dbReference type="EMBL" id="HAF2094206.1"/>
    </source>
</evidence>
<evidence type="ECO:0000313" key="9">
    <source>
        <dbReference type="EMBL" id="HAF4283474.1"/>
    </source>
</evidence>
<protein>
    <submittedName>
        <fullName evidence="9">Tetratricopeptide repeat protein</fullName>
    </submittedName>
</protein>
<dbReference type="EMBL" id="DAAUJZ010000064">
    <property type="protein sequence ID" value="HAF1510262.1"/>
    <property type="molecule type" value="Genomic_DNA"/>
</dbReference>
<dbReference type="EMBL" id="DAAUIO010000066">
    <property type="protein sequence ID" value="HAF1875076.1"/>
    <property type="molecule type" value="Genomic_DNA"/>
</dbReference>
<reference evidence="9" key="2">
    <citation type="submission" date="2020-02" db="EMBL/GenBank/DDBJ databases">
        <authorList>
            <consortium name="NCBI Pathogen Detection Project"/>
        </authorList>
    </citation>
    <scope>NUCLEOTIDE SEQUENCE</scope>
    <source>
        <strain evidence="9">MA.MC_00-3798</strain>
        <strain evidence="6">MA.MC_01-0103</strain>
        <strain evidence="4">MA.MC_01-0209</strain>
        <strain evidence="7">MA.MC_01-0313</strain>
        <strain evidence="2">MA.MC_01-0315</strain>
        <strain evidence="10">MA.MC_01-0364</strain>
        <strain evidence="5">MA.MC_01-0398</strain>
        <strain evidence="8">MA.MC_01-0421</strain>
        <strain evidence="11">MA.MC_01-0520</strain>
        <strain evidence="3">MA.MC_01-0694</strain>
    </source>
</reference>
<proteinExistence type="predicted"/>
<dbReference type="InterPro" id="IPR054427">
    <property type="entry name" value="S1CSD-TOTE-2"/>
</dbReference>
<dbReference type="EMBL" id="DAAUKL010000069">
    <property type="protein sequence ID" value="HAF1605785.1"/>
    <property type="molecule type" value="Genomic_DNA"/>
</dbReference>
<sequence length="175" mass="19491">QLSMQAWYDSGVDEKQLSPFLNSISHDALNYLHGPMEKVVAIVENIHKSGKGFQVFVNKSTSLSVRMGVHKGKQKPQAGDYVELSVASVDGNKEVVASSSSKQVDMADVSYVEGTLRIAPKGFGFVEDTFVPPFVIGNLKNETKVRALRIMSWDKSKARHNWKAIKLTELNFNEY</sequence>
<evidence type="ECO:0000313" key="5">
    <source>
        <dbReference type="EMBL" id="HAF1825693.1"/>
    </source>
</evidence>
<dbReference type="EMBL" id="DAAUIB010000066">
    <property type="protein sequence ID" value="HAF1825693.1"/>
    <property type="molecule type" value="Genomic_DNA"/>
</dbReference>
<evidence type="ECO:0000313" key="11">
    <source>
        <dbReference type="EMBL" id="HAF6162016.1"/>
    </source>
</evidence>
<dbReference type="Pfam" id="PF22707">
    <property type="entry name" value="S1CSD-TOTE-2"/>
    <property type="match status" value="1"/>
</dbReference>
<dbReference type="EMBL" id="DAAVQJ010000058">
    <property type="protein sequence ID" value="HAF6162016.1"/>
    <property type="molecule type" value="Genomic_DNA"/>
</dbReference>
<comment type="caution">
    <text evidence="9">The sequence shown here is derived from an EMBL/GenBank/DDBJ whole genome shotgun (WGS) entry which is preliminary data.</text>
</comment>
<dbReference type="AlphaFoldDB" id="A0A747AN81"/>
<organism evidence="9">
    <name type="scientific">Salmonella enterica</name>
    <name type="common">Salmonella choleraesuis</name>
    <dbReference type="NCBI Taxonomy" id="28901"/>
    <lineage>
        <taxon>Bacteria</taxon>
        <taxon>Pseudomonadati</taxon>
        <taxon>Pseudomonadota</taxon>
        <taxon>Gammaproteobacteria</taxon>
        <taxon>Enterobacterales</taxon>
        <taxon>Enterobacteriaceae</taxon>
        <taxon>Salmonella</taxon>
    </lineage>
</organism>
<accession>A0A747AN81</accession>
<evidence type="ECO:0000259" key="1">
    <source>
        <dbReference type="Pfam" id="PF22707"/>
    </source>
</evidence>
<evidence type="ECO:0000313" key="8">
    <source>
        <dbReference type="EMBL" id="HAF2660708.1"/>
    </source>
</evidence>
<feature type="domain" description="TOTE conflict systems S1/CSD-like" evidence="1">
    <location>
        <begin position="112"/>
        <end position="167"/>
    </location>
</feature>
<evidence type="ECO:0000313" key="6">
    <source>
        <dbReference type="EMBL" id="HAF1875076.1"/>
    </source>
</evidence>
<gene>
    <name evidence="6" type="ORF">G8J46_004876</name>
    <name evidence="8" type="ORF">G8J49_004886</name>
    <name evidence="5" type="ORF">G8J54_004878</name>
    <name evidence="11" type="ORF">G8J68_004869</name>
    <name evidence="3" type="ORF">G8J72_004882</name>
    <name evidence="9" type="ORF">G8J85_004887</name>
    <name evidence="4" type="ORF">G8J96_004867</name>
    <name evidence="10" type="ORF">G8L12_004999</name>
    <name evidence="7" type="ORF">G8N77_004872</name>
    <name evidence="2" type="ORF">G9B04_004877</name>
</gene>
<dbReference type="EMBL" id="DAAUKZ010000067">
    <property type="protein sequence ID" value="HAF2660708.1"/>
    <property type="molecule type" value="Genomic_DNA"/>
</dbReference>
<evidence type="ECO:0000313" key="10">
    <source>
        <dbReference type="EMBL" id="HAF5948153.1"/>
    </source>
</evidence>